<dbReference type="STRING" id="346185.AAY42_16015"/>
<dbReference type="SUPFAM" id="SSF75217">
    <property type="entry name" value="alpha/beta knot"/>
    <property type="match status" value="1"/>
</dbReference>
<dbReference type="SUPFAM" id="SSF55315">
    <property type="entry name" value="L30e-like"/>
    <property type="match status" value="1"/>
</dbReference>
<dbReference type="Pfam" id="PF08032">
    <property type="entry name" value="SpoU_sub_bind"/>
    <property type="match status" value="1"/>
</dbReference>
<evidence type="ECO:0000259" key="3">
    <source>
        <dbReference type="SMART" id="SM00967"/>
    </source>
</evidence>
<reference evidence="4 5" key="1">
    <citation type="submission" date="2015-04" db="EMBL/GenBank/DDBJ databases">
        <title>Complete genome of flavobacterium.</title>
        <authorList>
            <person name="Kwon Y.M."/>
            <person name="Kim S.-J."/>
        </authorList>
    </citation>
    <scope>NUCLEOTIDE SEQUENCE [LARGE SCALE GENOMIC DNA]</scope>
    <source>
        <strain evidence="4 5">DK169</strain>
    </source>
</reference>
<feature type="domain" description="RNA 2-O ribose methyltransferase substrate binding" evidence="3">
    <location>
        <begin position="6"/>
        <end position="80"/>
    </location>
</feature>
<dbReference type="OrthoDB" id="9794400at2"/>
<dbReference type="AlphaFoldDB" id="A0A0Q1CJN4"/>
<dbReference type="SMART" id="SM00967">
    <property type="entry name" value="SpoU_sub_bind"/>
    <property type="match status" value="1"/>
</dbReference>
<dbReference type="Pfam" id="PF00588">
    <property type="entry name" value="SpoU_methylase"/>
    <property type="match status" value="1"/>
</dbReference>
<dbReference type="PATRIC" id="fig|1547436.3.peg.3301"/>
<dbReference type="EMBL" id="LCTZ01000002">
    <property type="protein sequence ID" value="KQC31224.1"/>
    <property type="molecule type" value="Genomic_DNA"/>
</dbReference>
<sequence length="245" mass="26660">MDHKNQVYGIRAILEAINAEQPINKIFLQKGIGGELFKELEAVIRKKGISSSYVPVEKLNRLTKNNHQGAVANISPVPFHNFENLVEGILEKEKNPFFLLLDQVSDVRNFGAIIRTAECCGVNGIIIPKSGAAPITEDTIKTSAGAAFKVPITKVDHLKDAIFYLQSSGISIVAATEKSEEEIYTVNFNQPCAIVMGAEDRGISASILGLVDHKAKLPLLGEIGSLNVSVACGVFLYEVVRQRTK</sequence>
<dbReference type="RefSeq" id="WP_055397021.1">
    <property type="nucleotide sequence ID" value="NZ_LCTZ01000002.1"/>
</dbReference>
<dbReference type="GO" id="GO:0003723">
    <property type="term" value="F:RNA binding"/>
    <property type="evidence" value="ECO:0007669"/>
    <property type="project" value="InterPro"/>
</dbReference>
<dbReference type="GO" id="GO:0032259">
    <property type="term" value="P:methylation"/>
    <property type="evidence" value="ECO:0007669"/>
    <property type="project" value="UniProtKB-KW"/>
</dbReference>
<evidence type="ECO:0000256" key="1">
    <source>
        <dbReference type="ARBA" id="ARBA00022603"/>
    </source>
</evidence>
<dbReference type="NCBIfam" id="TIGR00186">
    <property type="entry name" value="rRNA_methyl_3"/>
    <property type="match status" value="1"/>
</dbReference>
<keyword evidence="2 4" id="KW-0808">Transferase</keyword>
<accession>A0A0Q1CJN4</accession>
<dbReference type="Gene3D" id="3.30.1330.30">
    <property type="match status" value="1"/>
</dbReference>
<comment type="caution">
    <text evidence="4">The sequence shown here is derived from an EMBL/GenBank/DDBJ whole genome shotgun (WGS) entry which is preliminary data.</text>
</comment>
<dbReference type="GO" id="GO:0005829">
    <property type="term" value="C:cytosol"/>
    <property type="evidence" value="ECO:0007669"/>
    <property type="project" value="TreeGrafter"/>
</dbReference>
<dbReference type="Gene3D" id="3.40.1280.10">
    <property type="match status" value="1"/>
</dbReference>
<protein>
    <submittedName>
        <fullName evidence="4">RNA methyltransferase</fullName>
    </submittedName>
</protein>
<gene>
    <name evidence="4" type="ORF">AAY42_16015</name>
</gene>
<keyword evidence="1 4" id="KW-0489">Methyltransferase</keyword>
<dbReference type="InterPro" id="IPR029026">
    <property type="entry name" value="tRNA_m1G_MTases_N"/>
</dbReference>
<keyword evidence="5" id="KW-1185">Reference proteome</keyword>
<name>A0A0Q1CJN4_9FLAO</name>
<proteinExistence type="predicted"/>
<dbReference type="GO" id="GO:0008173">
    <property type="term" value="F:RNA methyltransferase activity"/>
    <property type="evidence" value="ECO:0007669"/>
    <property type="project" value="InterPro"/>
</dbReference>
<dbReference type="GO" id="GO:0006396">
    <property type="term" value="P:RNA processing"/>
    <property type="evidence" value="ECO:0007669"/>
    <property type="project" value="InterPro"/>
</dbReference>
<dbReference type="InterPro" id="IPR029064">
    <property type="entry name" value="Ribosomal_eL30-like_sf"/>
</dbReference>
<dbReference type="PANTHER" id="PTHR46429">
    <property type="entry name" value="23S RRNA (GUANOSINE-2'-O-)-METHYLTRANSFERASE RLMB"/>
    <property type="match status" value="1"/>
</dbReference>
<dbReference type="CDD" id="cd18103">
    <property type="entry name" value="SpoU-like_RlmB"/>
    <property type="match status" value="1"/>
</dbReference>
<dbReference type="Proteomes" id="UP000050827">
    <property type="component" value="Unassembled WGS sequence"/>
</dbReference>
<dbReference type="InterPro" id="IPR013123">
    <property type="entry name" value="SpoU_subst-bd"/>
</dbReference>
<dbReference type="InterPro" id="IPR004441">
    <property type="entry name" value="rRNA_MeTrfase_TrmH"/>
</dbReference>
<dbReference type="PANTHER" id="PTHR46429:SF1">
    <property type="entry name" value="23S RRNA (GUANOSINE-2'-O-)-METHYLTRANSFERASE RLMB"/>
    <property type="match status" value="1"/>
</dbReference>
<organism evidence="4 5">
    <name type="scientific">Flagellimonas eckloniae</name>
    <dbReference type="NCBI Taxonomy" id="346185"/>
    <lineage>
        <taxon>Bacteria</taxon>
        <taxon>Pseudomonadati</taxon>
        <taxon>Bacteroidota</taxon>
        <taxon>Flavobacteriia</taxon>
        <taxon>Flavobacteriales</taxon>
        <taxon>Flavobacteriaceae</taxon>
        <taxon>Flagellimonas</taxon>
    </lineage>
</organism>
<dbReference type="InterPro" id="IPR001537">
    <property type="entry name" value="SpoU_MeTrfase"/>
</dbReference>
<dbReference type="InterPro" id="IPR029028">
    <property type="entry name" value="Alpha/beta_knot_MTases"/>
</dbReference>
<evidence type="ECO:0000313" key="4">
    <source>
        <dbReference type="EMBL" id="KQC31224.1"/>
    </source>
</evidence>
<evidence type="ECO:0000256" key="2">
    <source>
        <dbReference type="ARBA" id="ARBA00022679"/>
    </source>
</evidence>
<evidence type="ECO:0000313" key="5">
    <source>
        <dbReference type="Proteomes" id="UP000050827"/>
    </source>
</evidence>